<accession>A0A1I8ELS3</accession>
<keyword evidence="1" id="KW-1133">Transmembrane helix</keyword>
<evidence type="ECO:0000313" key="2">
    <source>
        <dbReference type="WBParaSite" id="maker-PairedContig_2986-snap-gene-0.16-mRNA-1"/>
    </source>
</evidence>
<keyword evidence="1" id="KW-0812">Transmembrane</keyword>
<evidence type="ECO:0008006" key="3">
    <source>
        <dbReference type="Google" id="ProtNLM"/>
    </source>
</evidence>
<evidence type="ECO:0000256" key="1">
    <source>
        <dbReference type="SAM" id="Phobius"/>
    </source>
</evidence>
<dbReference type="WBParaSite" id="maker-PairedContig_2986-snap-gene-0.16-mRNA-1">
    <property type="protein sequence ID" value="maker-PairedContig_2986-snap-gene-0.16-mRNA-1"/>
    <property type="gene ID" value="maker-PairedContig_2986-snap-gene-0.16"/>
</dbReference>
<proteinExistence type="predicted"/>
<name>A0A1I8ELS3_WUCBA</name>
<dbReference type="STRING" id="6293.A0A1I8ELS3"/>
<feature type="transmembrane region" description="Helical" evidence="1">
    <location>
        <begin position="657"/>
        <end position="679"/>
    </location>
</feature>
<keyword evidence="1" id="KW-0472">Membrane</keyword>
<sequence>MIKVLVLSREQYKYFHQLTHTFSQEKSATPCRDITNNLTTSPKRQQEYKSPENVALMEYCTFHKGKRKILESEPVDGRKNGTLLNDFNAKCSKLMFQIDCELNKLYEEVVFEVAAFTKSYWENTLRPPGIPMAVVRCETLDGYDFEMALVNVLKIKPICISPSQTMQLYDLHEMLRKMGDKKYIMLKQVECFTAGPYLDGLCSLIQNGQEKKIVLVVTVAVDFNVIFTRFSQESFWKLTLYCFHMPTPTYALQAICEAIAIKPSNYMIVDGTFHKELRARFLRDSLSVCEVKRILKVTLLHKLLECEDFGDDIAVNSGNVGTEAVLASYDTFLYLLHELTTGFPYHAENVYELHSWIQSNPNFFVEKGGPYSTWKSIWVTWNVEEMVDSLLKLWNPVKRITSCYGSEVQKLLVDLREIDQRKIALQKEAVPEHETAVVGICKKRLSLHEMQQRMRDKIALKKRMDVVSHDRQRFIKLLTQIMSKTLRIFHKVPSLEKKLLVGQQNVMNLVVPSTTTNLEKAFLQPKLRNEHRSGIQMDLCLAYRSLLDLSLECKNIPIYRWLTRFQEYLVDLNDTSPVLRLFRCVGELEFMGILKPASDRNRDEGMDSSSESSDDDYSILGDALRDVASYNKTGEVGWDSKEFVDRPNEQAVAFYNLIKYSLLMFTLPFIAMYCFYLFIKGEHFLIRIN</sequence>
<organism evidence="2">
    <name type="scientific">Wuchereria bancrofti</name>
    <dbReference type="NCBI Taxonomy" id="6293"/>
    <lineage>
        <taxon>Eukaryota</taxon>
        <taxon>Metazoa</taxon>
        <taxon>Ecdysozoa</taxon>
        <taxon>Nematoda</taxon>
        <taxon>Chromadorea</taxon>
        <taxon>Rhabditida</taxon>
        <taxon>Spirurina</taxon>
        <taxon>Spiruromorpha</taxon>
        <taxon>Filarioidea</taxon>
        <taxon>Onchocercidae</taxon>
        <taxon>Wuchereria</taxon>
    </lineage>
</organism>
<protein>
    <recommendedName>
        <fullName evidence="3">Origin recognition complex subunit 3</fullName>
    </recommendedName>
</protein>
<dbReference type="AlphaFoldDB" id="A0A1I8ELS3"/>
<reference evidence="2" key="1">
    <citation type="submission" date="2016-11" db="UniProtKB">
        <authorList>
            <consortium name="WormBaseParasite"/>
        </authorList>
    </citation>
    <scope>IDENTIFICATION</scope>
    <source>
        <strain evidence="2">pt0022</strain>
    </source>
</reference>